<evidence type="ECO:0000256" key="1">
    <source>
        <dbReference type="SAM" id="SignalP"/>
    </source>
</evidence>
<comment type="caution">
    <text evidence="2">The sequence shown here is derived from an EMBL/GenBank/DDBJ whole genome shotgun (WGS) entry which is preliminary data.</text>
</comment>
<dbReference type="GO" id="GO:0006508">
    <property type="term" value="P:proteolysis"/>
    <property type="evidence" value="ECO:0007669"/>
    <property type="project" value="UniProtKB-KW"/>
</dbReference>
<dbReference type="RefSeq" id="WP_130410969.1">
    <property type="nucleotide sequence ID" value="NZ_SHKX01000010.1"/>
</dbReference>
<dbReference type="OrthoDB" id="185963at2"/>
<dbReference type="SUPFAM" id="SSF50630">
    <property type="entry name" value="Acid proteases"/>
    <property type="match status" value="1"/>
</dbReference>
<dbReference type="Gene3D" id="2.40.70.10">
    <property type="entry name" value="Acid Proteases"/>
    <property type="match status" value="1"/>
</dbReference>
<dbReference type="AlphaFoldDB" id="A0A4Q7ZB00"/>
<protein>
    <submittedName>
        <fullName evidence="2">Aspartyl protease family protein</fullName>
    </submittedName>
</protein>
<keyword evidence="3" id="KW-1185">Reference proteome</keyword>
<dbReference type="GO" id="GO:0008233">
    <property type="term" value="F:peptidase activity"/>
    <property type="evidence" value="ECO:0007669"/>
    <property type="project" value="UniProtKB-KW"/>
</dbReference>
<name>A0A4Q7ZB00_9GAMM</name>
<keyword evidence="2" id="KW-0378">Hydrolase</keyword>
<proteinExistence type="predicted"/>
<dbReference type="CDD" id="cd05483">
    <property type="entry name" value="retropepsin_like_bacteria"/>
    <property type="match status" value="1"/>
</dbReference>
<gene>
    <name evidence="2" type="ORF">EV700_0717</name>
</gene>
<evidence type="ECO:0000313" key="3">
    <source>
        <dbReference type="Proteomes" id="UP000292423"/>
    </source>
</evidence>
<dbReference type="EMBL" id="SHKX01000010">
    <property type="protein sequence ID" value="RZU47750.1"/>
    <property type="molecule type" value="Genomic_DNA"/>
</dbReference>
<dbReference type="Proteomes" id="UP000292423">
    <property type="component" value="Unassembled WGS sequence"/>
</dbReference>
<evidence type="ECO:0000313" key="2">
    <source>
        <dbReference type="EMBL" id="RZU47750.1"/>
    </source>
</evidence>
<sequence>MVAGRQSLAVLTLLLAATAVHARDIVVVGLMADRAILKVDGETRLIRLGETLDDMTLVGVNASEAKLRIGKREERFTLGQDRGGVRADTSAAATVIISSNAMGQFLTTGMINGRTVEMLVDTGANQVSMTRGQANKLGIDYRTRGQPCTSQTANGSVACWIVLLPRVKVGGIVVEGVDATVRDVDDGAPVLLGMSFLGRLRMEHEDNRLKLMTRQ</sequence>
<keyword evidence="1" id="KW-0732">Signal</keyword>
<dbReference type="Pfam" id="PF13975">
    <property type="entry name" value="gag-asp_proteas"/>
    <property type="match status" value="1"/>
</dbReference>
<keyword evidence="2" id="KW-0645">Protease</keyword>
<dbReference type="InterPro" id="IPR034122">
    <property type="entry name" value="Retropepsin-like_bacterial"/>
</dbReference>
<reference evidence="2 3" key="1">
    <citation type="submission" date="2019-02" db="EMBL/GenBank/DDBJ databases">
        <title>Genomic Encyclopedia of Type Strains, Phase IV (KMG-IV): sequencing the most valuable type-strain genomes for metagenomic binning, comparative biology and taxonomic classification.</title>
        <authorList>
            <person name="Goeker M."/>
        </authorList>
    </citation>
    <scope>NUCLEOTIDE SEQUENCE [LARGE SCALE GENOMIC DNA]</scope>
    <source>
        <strain evidence="2 3">DSM 105135</strain>
    </source>
</reference>
<organism evidence="2 3">
    <name type="scientific">Fluviicoccus keumensis</name>
    <dbReference type="NCBI Taxonomy" id="1435465"/>
    <lineage>
        <taxon>Bacteria</taxon>
        <taxon>Pseudomonadati</taxon>
        <taxon>Pseudomonadota</taxon>
        <taxon>Gammaproteobacteria</taxon>
        <taxon>Moraxellales</taxon>
        <taxon>Moraxellaceae</taxon>
        <taxon>Fluviicoccus</taxon>
    </lineage>
</organism>
<dbReference type="NCBIfam" id="TIGR02281">
    <property type="entry name" value="clan_AA_DTGA"/>
    <property type="match status" value="1"/>
</dbReference>
<feature type="chain" id="PRO_5020530659" evidence="1">
    <location>
        <begin position="23"/>
        <end position="215"/>
    </location>
</feature>
<accession>A0A4Q7ZB00</accession>
<dbReference type="InterPro" id="IPR011969">
    <property type="entry name" value="Clan_AA_Asp_peptidase_C"/>
</dbReference>
<feature type="signal peptide" evidence="1">
    <location>
        <begin position="1"/>
        <end position="22"/>
    </location>
</feature>
<dbReference type="InterPro" id="IPR021109">
    <property type="entry name" value="Peptidase_aspartic_dom_sf"/>
</dbReference>